<evidence type="ECO:0000313" key="1">
    <source>
        <dbReference type="EMBL" id="SHG08080.1"/>
    </source>
</evidence>
<dbReference type="OrthoDB" id="3696880at2"/>
<dbReference type="InterPro" id="IPR022536">
    <property type="entry name" value="EspC"/>
</dbReference>
<organism evidence="1 2">
    <name type="scientific">Streptoalloteichus hindustanus</name>
    <dbReference type="NCBI Taxonomy" id="2017"/>
    <lineage>
        <taxon>Bacteria</taxon>
        <taxon>Bacillati</taxon>
        <taxon>Actinomycetota</taxon>
        <taxon>Actinomycetes</taxon>
        <taxon>Pseudonocardiales</taxon>
        <taxon>Pseudonocardiaceae</taxon>
        <taxon>Streptoalloteichus</taxon>
    </lineage>
</organism>
<dbReference type="AlphaFoldDB" id="A0A1M5GWJ4"/>
<proteinExistence type="predicted"/>
<dbReference type="GO" id="GO:0009306">
    <property type="term" value="P:protein secretion"/>
    <property type="evidence" value="ECO:0007669"/>
    <property type="project" value="InterPro"/>
</dbReference>
<dbReference type="Pfam" id="PF10824">
    <property type="entry name" value="T7SS_ESX_EspC"/>
    <property type="match status" value="1"/>
</dbReference>
<sequence>MSEHFRVVPDELRGYSELLKRNSEHFLAIRDYAEEKGGDTSGFTGVLSLLHPAVTGVANLYGMTLEFANERLTKVAASLEAAAGGYERADRTGQQRADEIHTMLESARAVPGGNA</sequence>
<protein>
    <submittedName>
        <fullName evidence="1">Excreted virulence factor EspC, type VII ESX diderm</fullName>
    </submittedName>
</protein>
<dbReference type="EMBL" id="FQVN01000006">
    <property type="protein sequence ID" value="SHG08080.1"/>
    <property type="molecule type" value="Genomic_DNA"/>
</dbReference>
<name>A0A1M5GWJ4_STRHI</name>
<dbReference type="STRING" id="2017.SAMN05444320_106296"/>
<accession>A0A1M5GWJ4</accession>
<dbReference type="RefSeq" id="WP_073485523.1">
    <property type="nucleotide sequence ID" value="NZ_FQVN01000006.1"/>
</dbReference>
<reference evidence="1 2" key="1">
    <citation type="submission" date="2016-11" db="EMBL/GenBank/DDBJ databases">
        <authorList>
            <person name="Jaros S."/>
            <person name="Januszkiewicz K."/>
            <person name="Wedrychowicz H."/>
        </authorList>
    </citation>
    <scope>NUCLEOTIDE SEQUENCE [LARGE SCALE GENOMIC DNA]</scope>
    <source>
        <strain evidence="1 2">DSM 44523</strain>
    </source>
</reference>
<keyword evidence="2" id="KW-1185">Reference proteome</keyword>
<gene>
    <name evidence="1" type="ORF">SAMN05444320_106296</name>
</gene>
<evidence type="ECO:0000313" key="2">
    <source>
        <dbReference type="Proteomes" id="UP000184501"/>
    </source>
</evidence>
<dbReference type="Proteomes" id="UP000184501">
    <property type="component" value="Unassembled WGS sequence"/>
</dbReference>